<gene>
    <name evidence="1" type="ORF">Fot_04134</name>
</gene>
<organism evidence="1 2">
    <name type="scientific">Forsythia ovata</name>
    <dbReference type="NCBI Taxonomy" id="205694"/>
    <lineage>
        <taxon>Eukaryota</taxon>
        <taxon>Viridiplantae</taxon>
        <taxon>Streptophyta</taxon>
        <taxon>Embryophyta</taxon>
        <taxon>Tracheophyta</taxon>
        <taxon>Spermatophyta</taxon>
        <taxon>Magnoliopsida</taxon>
        <taxon>eudicotyledons</taxon>
        <taxon>Gunneridae</taxon>
        <taxon>Pentapetalae</taxon>
        <taxon>asterids</taxon>
        <taxon>lamiids</taxon>
        <taxon>Lamiales</taxon>
        <taxon>Oleaceae</taxon>
        <taxon>Forsythieae</taxon>
        <taxon>Forsythia</taxon>
    </lineage>
</organism>
<reference evidence="2" key="1">
    <citation type="submission" date="2024-07" db="EMBL/GenBank/DDBJ databases">
        <title>Two chromosome-level genome assemblies of Korean endemic species Abeliophyllum distichum and Forsythia ovata (Oleaceae).</title>
        <authorList>
            <person name="Jang H."/>
        </authorList>
    </citation>
    <scope>NUCLEOTIDE SEQUENCE [LARGE SCALE GENOMIC DNA]</scope>
</reference>
<sequence length="139" mass="15707">MEGLNLLPTVKFSRKHLAIGEDSTPLRAPQSRPHWYSPQTHVTVEAPHCNNRPSHSNILTKRDPRRKINKGSNGEWFAAIFLKLAGASNLVIFRLWTLEGSKQSLASALLRLPYQARMGRRPLSLGQFEGLTNFGNHHF</sequence>
<evidence type="ECO:0000313" key="1">
    <source>
        <dbReference type="EMBL" id="KAL2559395.1"/>
    </source>
</evidence>
<dbReference type="AlphaFoldDB" id="A0ABD1XBP1"/>
<proteinExistence type="predicted"/>
<accession>A0ABD1XBP1</accession>
<comment type="caution">
    <text evidence="1">The sequence shown here is derived from an EMBL/GenBank/DDBJ whole genome shotgun (WGS) entry which is preliminary data.</text>
</comment>
<dbReference type="EMBL" id="JBFOLJ010000001">
    <property type="protein sequence ID" value="KAL2559395.1"/>
    <property type="molecule type" value="Genomic_DNA"/>
</dbReference>
<keyword evidence="2" id="KW-1185">Reference proteome</keyword>
<evidence type="ECO:0000313" key="2">
    <source>
        <dbReference type="Proteomes" id="UP001604277"/>
    </source>
</evidence>
<name>A0ABD1XBP1_9LAMI</name>
<protein>
    <submittedName>
        <fullName evidence="1">Uncharacterized protein</fullName>
    </submittedName>
</protein>
<dbReference type="Proteomes" id="UP001604277">
    <property type="component" value="Unassembled WGS sequence"/>
</dbReference>